<dbReference type="EMBL" id="JBJQOH010000002">
    <property type="protein sequence ID" value="KAL3696185.1"/>
    <property type="molecule type" value="Genomic_DNA"/>
</dbReference>
<evidence type="ECO:0000313" key="4">
    <source>
        <dbReference type="EMBL" id="KAL3696185.1"/>
    </source>
</evidence>
<comment type="caution">
    <text evidence="4">The sequence shown here is derived from an EMBL/GenBank/DDBJ whole genome shotgun (WGS) entry which is preliminary data.</text>
</comment>
<dbReference type="Proteomes" id="UP001633002">
    <property type="component" value="Unassembled WGS sequence"/>
</dbReference>
<evidence type="ECO:0000313" key="5">
    <source>
        <dbReference type="Proteomes" id="UP001633002"/>
    </source>
</evidence>
<reference evidence="4 5" key="1">
    <citation type="submission" date="2024-09" db="EMBL/GenBank/DDBJ databases">
        <title>Chromosome-scale assembly of Riccia sorocarpa.</title>
        <authorList>
            <person name="Paukszto L."/>
        </authorList>
    </citation>
    <scope>NUCLEOTIDE SEQUENCE [LARGE SCALE GENOMIC DNA]</scope>
    <source>
        <strain evidence="4">LP-2024</strain>
        <tissue evidence="4">Aerial parts of the thallus</tissue>
    </source>
</reference>
<dbReference type="Pfam" id="PF00534">
    <property type="entry name" value="Glycos_transf_1"/>
    <property type="match status" value="1"/>
</dbReference>
<dbReference type="InterPro" id="IPR050194">
    <property type="entry name" value="Glycosyltransferase_grp1"/>
</dbReference>
<protein>
    <submittedName>
        <fullName evidence="4">Uncharacterized protein</fullName>
    </submittedName>
</protein>
<name>A0ABD3I1F5_9MARC</name>
<evidence type="ECO:0000259" key="2">
    <source>
        <dbReference type="Pfam" id="PF00534"/>
    </source>
</evidence>
<keyword evidence="1" id="KW-0808">Transferase</keyword>
<proteinExistence type="predicted"/>
<dbReference type="InterPro" id="IPR001296">
    <property type="entry name" value="Glyco_trans_1"/>
</dbReference>
<dbReference type="SUPFAM" id="SSF53756">
    <property type="entry name" value="UDP-Glycosyltransferase/glycogen phosphorylase"/>
    <property type="match status" value="1"/>
</dbReference>
<dbReference type="AlphaFoldDB" id="A0ABD3I1F5"/>
<dbReference type="Gene3D" id="3.40.50.2000">
    <property type="entry name" value="Glycogen Phosphorylase B"/>
    <property type="match status" value="2"/>
</dbReference>
<accession>A0ABD3I1F5</accession>
<feature type="domain" description="Glycosyl transferase family 1" evidence="2">
    <location>
        <begin position="379"/>
        <end position="527"/>
    </location>
</feature>
<evidence type="ECO:0000256" key="1">
    <source>
        <dbReference type="ARBA" id="ARBA00022676"/>
    </source>
</evidence>
<dbReference type="FunFam" id="3.40.50.2000:FF:000044">
    <property type="entry name" value="Sulfoquinovosyl transferase SQD2"/>
    <property type="match status" value="1"/>
</dbReference>
<sequence length="580" mass="63685">MLTTPITSAAVAPAITVVPRDAPVVECGCSPAPSATSGIGAALPSSSSCRRELQKLGLQSRRVTCSSAVCRSSSASTLSTGPEKKYDPAVTKSRLEINGNDVLNYTGFSSVSRISPSLCRSSSLYRSNQRTFPGSSTVVNCRMADEEALLSPSSISAAELREREEQAREWAHQPRRIALFVEPSPFAYICGYKNRFQNFIRYLREMGDEVLIVTTHEGVPQEFCGAKVVGSWSFRCPLYAGLPLSLALSPRIYNEVANFKPDIIHASSPGVMVFGALFIAKLLSVPIVMSYHTHVPMYIPKYTFSWLVTPMWWVIRFLHRAADLTLVMSSALGKELKAAGAAAAEKIGIWSKGVDSESFHPRFRSQEMRVKLTKGHPSAPLIVHVGRLGAEKNLDFLKGVMEKIPEAHLAVVGDGPYRGELEKMLEGLKVTFTGMLQGEELSQAYASADVFITPSESETLGFVVLEAMASGIPVVCARAGGIIDIVNKEGEIGYLYTPGDLDDCVGNIKSLLASPELRRKIGSAAREEVENFDWRASTRQVRNEMYSSAVWFWRRKREQLSNRFSWWPTSTTPAMTATTF</sequence>
<dbReference type="CDD" id="cd03814">
    <property type="entry name" value="GT4-like"/>
    <property type="match status" value="1"/>
</dbReference>
<organism evidence="4 5">
    <name type="scientific">Riccia sorocarpa</name>
    <dbReference type="NCBI Taxonomy" id="122646"/>
    <lineage>
        <taxon>Eukaryota</taxon>
        <taxon>Viridiplantae</taxon>
        <taxon>Streptophyta</taxon>
        <taxon>Embryophyta</taxon>
        <taxon>Marchantiophyta</taxon>
        <taxon>Marchantiopsida</taxon>
        <taxon>Marchantiidae</taxon>
        <taxon>Marchantiales</taxon>
        <taxon>Ricciaceae</taxon>
        <taxon>Riccia</taxon>
    </lineage>
</organism>
<gene>
    <name evidence="4" type="ORF">R1sor_010261</name>
</gene>
<evidence type="ECO:0000259" key="3">
    <source>
        <dbReference type="Pfam" id="PF13439"/>
    </source>
</evidence>
<keyword evidence="5" id="KW-1185">Reference proteome</keyword>
<dbReference type="GO" id="GO:0016757">
    <property type="term" value="F:glycosyltransferase activity"/>
    <property type="evidence" value="ECO:0007669"/>
    <property type="project" value="UniProtKB-KW"/>
</dbReference>
<dbReference type="FunFam" id="3.40.50.2000:FF:000062">
    <property type="entry name" value="sulfoquinovosyl transferase SQD2"/>
    <property type="match status" value="1"/>
</dbReference>
<dbReference type="PANTHER" id="PTHR45947:SF3">
    <property type="entry name" value="SULFOQUINOVOSYL TRANSFERASE SQD2"/>
    <property type="match status" value="1"/>
</dbReference>
<feature type="domain" description="Glycosyltransferase subfamily 4-like N-terminal" evidence="3">
    <location>
        <begin position="196"/>
        <end position="357"/>
    </location>
</feature>
<dbReference type="PANTHER" id="PTHR45947">
    <property type="entry name" value="SULFOQUINOVOSYL TRANSFERASE SQD2"/>
    <property type="match status" value="1"/>
</dbReference>
<dbReference type="InterPro" id="IPR028098">
    <property type="entry name" value="Glyco_trans_4-like_N"/>
</dbReference>
<keyword evidence="1" id="KW-0328">Glycosyltransferase</keyword>
<dbReference type="Pfam" id="PF13439">
    <property type="entry name" value="Glyco_transf_4"/>
    <property type="match status" value="1"/>
</dbReference>